<dbReference type="EMBL" id="GBRH01278293">
    <property type="protein sequence ID" value="JAD19602.1"/>
    <property type="molecule type" value="Transcribed_RNA"/>
</dbReference>
<reference evidence="1" key="2">
    <citation type="journal article" date="2015" name="Data Brief">
        <title>Shoot transcriptome of the giant reed, Arundo donax.</title>
        <authorList>
            <person name="Barrero R.A."/>
            <person name="Guerrero F.D."/>
            <person name="Moolhuijzen P."/>
            <person name="Goolsby J.A."/>
            <person name="Tidwell J."/>
            <person name="Bellgard S.E."/>
            <person name="Bellgard M.I."/>
        </authorList>
    </citation>
    <scope>NUCLEOTIDE SEQUENCE</scope>
    <source>
        <tissue evidence="1">Shoot tissue taken approximately 20 cm above the soil surface</tissue>
    </source>
</reference>
<reference evidence="1" key="1">
    <citation type="submission" date="2014-09" db="EMBL/GenBank/DDBJ databases">
        <authorList>
            <person name="Magalhaes I.L.F."/>
            <person name="Oliveira U."/>
            <person name="Santos F.R."/>
            <person name="Vidigal T.H.D.A."/>
            <person name="Brescovit A.D."/>
            <person name="Santos A.J."/>
        </authorList>
    </citation>
    <scope>NUCLEOTIDE SEQUENCE</scope>
    <source>
        <tissue evidence="1">Shoot tissue taken approximately 20 cm above the soil surface</tissue>
    </source>
</reference>
<sequence>MALFHPMSGEILISVEIDLLYWISRTTLSPIYQILFYPLPTLLSCYMETRYAQIKIN</sequence>
<organism evidence="1">
    <name type="scientific">Arundo donax</name>
    <name type="common">Giant reed</name>
    <name type="synonym">Donax arundinaceus</name>
    <dbReference type="NCBI Taxonomy" id="35708"/>
    <lineage>
        <taxon>Eukaryota</taxon>
        <taxon>Viridiplantae</taxon>
        <taxon>Streptophyta</taxon>
        <taxon>Embryophyta</taxon>
        <taxon>Tracheophyta</taxon>
        <taxon>Spermatophyta</taxon>
        <taxon>Magnoliopsida</taxon>
        <taxon>Liliopsida</taxon>
        <taxon>Poales</taxon>
        <taxon>Poaceae</taxon>
        <taxon>PACMAD clade</taxon>
        <taxon>Arundinoideae</taxon>
        <taxon>Arundineae</taxon>
        <taxon>Arundo</taxon>
    </lineage>
</organism>
<accession>A0A0A8Y7G9</accession>
<dbReference type="AlphaFoldDB" id="A0A0A8Y7G9"/>
<evidence type="ECO:0000313" key="1">
    <source>
        <dbReference type="EMBL" id="JAD19602.1"/>
    </source>
</evidence>
<proteinExistence type="predicted"/>
<name>A0A0A8Y7G9_ARUDO</name>
<protein>
    <submittedName>
        <fullName evidence="1">Uncharacterized protein</fullName>
    </submittedName>
</protein>